<feature type="domain" description="Tyrosine specific protein phosphatases" evidence="2">
    <location>
        <begin position="164"/>
        <end position="233"/>
    </location>
</feature>
<organism evidence="3 4">
    <name type="scientific">Amniculicola lignicola CBS 123094</name>
    <dbReference type="NCBI Taxonomy" id="1392246"/>
    <lineage>
        <taxon>Eukaryota</taxon>
        <taxon>Fungi</taxon>
        <taxon>Dikarya</taxon>
        <taxon>Ascomycota</taxon>
        <taxon>Pezizomycotina</taxon>
        <taxon>Dothideomycetes</taxon>
        <taxon>Pleosporomycetidae</taxon>
        <taxon>Pleosporales</taxon>
        <taxon>Amniculicolaceae</taxon>
        <taxon>Amniculicola</taxon>
    </lineage>
</organism>
<feature type="region of interest" description="Disordered" evidence="1">
    <location>
        <begin position="276"/>
        <end position="295"/>
    </location>
</feature>
<reference evidence="3" key="1">
    <citation type="journal article" date="2020" name="Stud. Mycol.">
        <title>101 Dothideomycetes genomes: a test case for predicting lifestyles and emergence of pathogens.</title>
        <authorList>
            <person name="Haridas S."/>
            <person name="Albert R."/>
            <person name="Binder M."/>
            <person name="Bloem J."/>
            <person name="Labutti K."/>
            <person name="Salamov A."/>
            <person name="Andreopoulos B."/>
            <person name="Baker S."/>
            <person name="Barry K."/>
            <person name="Bills G."/>
            <person name="Bluhm B."/>
            <person name="Cannon C."/>
            <person name="Castanera R."/>
            <person name="Culley D."/>
            <person name="Daum C."/>
            <person name="Ezra D."/>
            <person name="Gonzalez J."/>
            <person name="Henrissat B."/>
            <person name="Kuo A."/>
            <person name="Liang C."/>
            <person name="Lipzen A."/>
            <person name="Lutzoni F."/>
            <person name="Magnuson J."/>
            <person name="Mondo S."/>
            <person name="Nolan M."/>
            <person name="Ohm R."/>
            <person name="Pangilinan J."/>
            <person name="Park H.-J."/>
            <person name="Ramirez L."/>
            <person name="Alfaro M."/>
            <person name="Sun H."/>
            <person name="Tritt A."/>
            <person name="Yoshinaga Y."/>
            <person name="Zwiers L.-H."/>
            <person name="Turgeon B."/>
            <person name="Goodwin S."/>
            <person name="Spatafora J."/>
            <person name="Crous P."/>
            <person name="Grigoriev I."/>
        </authorList>
    </citation>
    <scope>NUCLEOTIDE SEQUENCE</scope>
    <source>
        <strain evidence="3">CBS 123094</strain>
    </source>
</reference>
<feature type="region of interest" description="Disordered" evidence="1">
    <location>
        <begin position="81"/>
        <end position="102"/>
    </location>
</feature>
<dbReference type="SUPFAM" id="SSF52799">
    <property type="entry name" value="(Phosphotyrosine protein) phosphatases II"/>
    <property type="match status" value="2"/>
</dbReference>
<dbReference type="PROSITE" id="PS00383">
    <property type="entry name" value="TYR_PHOSPHATASE_1"/>
    <property type="match status" value="1"/>
</dbReference>
<dbReference type="PROSITE" id="PS50056">
    <property type="entry name" value="TYR_PHOSPHATASE_2"/>
    <property type="match status" value="1"/>
</dbReference>
<accession>A0A6A5WAX7</accession>
<evidence type="ECO:0000313" key="3">
    <source>
        <dbReference type="EMBL" id="KAF1999040.1"/>
    </source>
</evidence>
<feature type="compositionally biased region" description="Polar residues" evidence="1">
    <location>
        <begin position="276"/>
        <end position="286"/>
    </location>
</feature>
<dbReference type="GO" id="GO:0004721">
    <property type="term" value="F:phosphoprotein phosphatase activity"/>
    <property type="evidence" value="ECO:0007669"/>
    <property type="project" value="InterPro"/>
</dbReference>
<dbReference type="InterPro" id="IPR016130">
    <property type="entry name" value="Tyr_Pase_AS"/>
</dbReference>
<dbReference type="OrthoDB" id="449382at2759"/>
<evidence type="ECO:0000259" key="2">
    <source>
        <dbReference type="PROSITE" id="PS50056"/>
    </source>
</evidence>
<dbReference type="InterPro" id="IPR029021">
    <property type="entry name" value="Prot-tyrosine_phosphatase-like"/>
</dbReference>
<dbReference type="AlphaFoldDB" id="A0A6A5WAX7"/>
<dbReference type="EMBL" id="ML977599">
    <property type="protein sequence ID" value="KAF1999040.1"/>
    <property type="molecule type" value="Genomic_DNA"/>
</dbReference>
<sequence>MSPPFFTIPNINNLRDASLNISGLPTTNPPGKIRPGILFRSADVSKLDLEGWNAVRSIGVGHVFDLRSRPEVEKGWKVVTQTRDGGNEKGGGDGADDDVRPPWLSTMEASGVKRTWTPVFSAEDYSPERLAERYLKYMDESAEGFVMAYQDILLNAGPAFRTIFSYLTQVGPVGNGNEEGEAKGALIHCTAGKDRTGIFFGILFDYLGVERRLIADEYQLTELGLAHIREEVVARLMQSPAFKNYVMSEKEGGDATPTTAQVAELFKRVVDVPVASPTSPSGANGVSESEPEAEIPPEVLEKGRQAALRMIGAKKESMLGALEMVDREFGGSEGYLRRVVGFGDAELEMLKRNLVVGA</sequence>
<proteinExistence type="predicted"/>
<dbReference type="Gene3D" id="3.90.190.10">
    <property type="entry name" value="Protein tyrosine phosphatase superfamily"/>
    <property type="match status" value="2"/>
</dbReference>
<evidence type="ECO:0000256" key="1">
    <source>
        <dbReference type="SAM" id="MobiDB-lite"/>
    </source>
</evidence>
<protein>
    <recommendedName>
        <fullName evidence="2">Tyrosine specific protein phosphatases domain-containing protein</fullName>
    </recommendedName>
</protein>
<dbReference type="Pfam" id="PF13350">
    <property type="entry name" value="Y_phosphatase3"/>
    <property type="match status" value="1"/>
</dbReference>
<evidence type="ECO:0000313" key="4">
    <source>
        <dbReference type="Proteomes" id="UP000799779"/>
    </source>
</evidence>
<name>A0A6A5WAX7_9PLEO</name>
<dbReference type="InterPro" id="IPR026893">
    <property type="entry name" value="Tyr/Ser_Pase_IphP-type"/>
</dbReference>
<keyword evidence="4" id="KW-1185">Reference proteome</keyword>
<dbReference type="InterPro" id="IPR000387">
    <property type="entry name" value="Tyr_Pase_dom"/>
</dbReference>
<gene>
    <name evidence="3" type="ORF">P154DRAFT_523647</name>
</gene>
<dbReference type="Proteomes" id="UP000799779">
    <property type="component" value="Unassembled WGS sequence"/>
</dbReference>